<feature type="domain" description="Thioredoxin-like fold" evidence="1">
    <location>
        <begin position="13"/>
        <end position="171"/>
    </location>
</feature>
<reference evidence="2 3" key="1">
    <citation type="submission" date="2016-10" db="EMBL/GenBank/DDBJ databases">
        <authorList>
            <person name="de Groot N.N."/>
        </authorList>
    </citation>
    <scope>NUCLEOTIDE SEQUENCE [LARGE SCALE GENOMIC DNA]</scope>
    <source>
        <strain evidence="2 3">DSM 13760</strain>
    </source>
</reference>
<dbReference type="InterPro" id="IPR012336">
    <property type="entry name" value="Thioredoxin-like_fold"/>
</dbReference>
<organism evidence="2 3">
    <name type="scientific">Isobaculum melis</name>
    <dbReference type="NCBI Taxonomy" id="142588"/>
    <lineage>
        <taxon>Bacteria</taxon>
        <taxon>Bacillati</taxon>
        <taxon>Bacillota</taxon>
        <taxon>Bacilli</taxon>
        <taxon>Lactobacillales</taxon>
        <taxon>Carnobacteriaceae</taxon>
        <taxon>Isobaculum</taxon>
    </lineage>
</organism>
<accession>A0A1H9QIQ3</accession>
<dbReference type="Gene3D" id="3.40.30.10">
    <property type="entry name" value="Glutaredoxin"/>
    <property type="match status" value="1"/>
</dbReference>
<evidence type="ECO:0000259" key="1">
    <source>
        <dbReference type="Pfam" id="PF13462"/>
    </source>
</evidence>
<dbReference type="AlphaFoldDB" id="A0A1H9QIQ3"/>
<name>A0A1H9QIQ3_9LACT</name>
<dbReference type="InterPro" id="IPR036249">
    <property type="entry name" value="Thioredoxin-like_sf"/>
</dbReference>
<protein>
    <submittedName>
        <fullName evidence="2">Thioredoxin</fullName>
    </submittedName>
</protein>
<dbReference type="SUPFAM" id="SSF52833">
    <property type="entry name" value="Thioredoxin-like"/>
    <property type="match status" value="1"/>
</dbReference>
<dbReference type="RefSeq" id="WP_092649878.1">
    <property type="nucleotide sequence ID" value="NZ_FOHA01000002.1"/>
</dbReference>
<dbReference type="CDD" id="cd02972">
    <property type="entry name" value="DsbA_family"/>
    <property type="match status" value="1"/>
</dbReference>
<dbReference type="OrthoDB" id="117402at2"/>
<keyword evidence="3" id="KW-1185">Reference proteome</keyword>
<dbReference type="Proteomes" id="UP000198948">
    <property type="component" value="Unassembled WGS sequence"/>
</dbReference>
<gene>
    <name evidence="2" type="ORF">SAMN04488559_10290</name>
</gene>
<dbReference type="EMBL" id="FOHA01000002">
    <property type="protein sequence ID" value="SER60065.1"/>
    <property type="molecule type" value="Genomic_DNA"/>
</dbReference>
<dbReference type="STRING" id="142588.SAMN04488559_10290"/>
<dbReference type="Gene3D" id="1.10.1200.90">
    <property type="entry name" value="DsbA-like domain"/>
    <property type="match status" value="1"/>
</dbReference>
<proteinExistence type="predicted"/>
<dbReference type="Pfam" id="PF13462">
    <property type="entry name" value="Thioredoxin_4"/>
    <property type="match status" value="1"/>
</dbReference>
<evidence type="ECO:0000313" key="3">
    <source>
        <dbReference type="Proteomes" id="UP000198948"/>
    </source>
</evidence>
<sequence>MDISVIDGTKVTTNGGLHIGEATAPVKIIEFVNVRCPFCRKWFEQSKDLLDTYVKAGKVERIIKFFDKEKPSLQRGNVFHHYLDYHDATGAYTALQKIYETQDTWGNLELDQVADFAENELHLTKQDNQAEAEQVIQEALAANITLVPTVILNEHIFDEHMTNEELKNIIENA</sequence>
<evidence type="ECO:0000313" key="2">
    <source>
        <dbReference type="EMBL" id="SER60065.1"/>
    </source>
</evidence>